<dbReference type="Proteomes" id="UP001139887">
    <property type="component" value="Unassembled WGS sequence"/>
</dbReference>
<evidence type="ECO:0000313" key="5">
    <source>
        <dbReference type="EMBL" id="KAJ2852508.1"/>
    </source>
</evidence>
<dbReference type="InterPro" id="IPR027450">
    <property type="entry name" value="AlkB-like"/>
</dbReference>
<evidence type="ECO:0000256" key="1">
    <source>
        <dbReference type="ARBA" id="ARBA00007879"/>
    </source>
</evidence>
<name>A0A9W8IBH9_9FUNG</name>
<evidence type="ECO:0000256" key="2">
    <source>
        <dbReference type="PROSITE-ProRule" id="PRU00176"/>
    </source>
</evidence>
<dbReference type="Gene3D" id="3.30.70.330">
    <property type="match status" value="1"/>
</dbReference>
<feature type="domain" description="Fe2OG dioxygenase" evidence="4">
    <location>
        <begin position="259"/>
        <end position="362"/>
    </location>
</feature>
<dbReference type="InterPro" id="IPR012677">
    <property type="entry name" value="Nucleotide-bd_a/b_plait_sf"/>
</dbReference>
<comment type="similarity">
    <text evidence="1">Belongs to the alkB family.</text>
</comment>
<dbReference type="InterPro" id="IPR005123">
    <property type="entry name" value="Oxoglu/Fe-dep_dioxygenase_dom"/>
</dbReference>
<dbReference type="PANTHER" id="PTHR12463:SF1">
    <property type="entry name" value="2-OXOGLUTARATE AND FE-DEPENDENT OXYGENASE FAMILY PROTEIN"/>
    <property type="match status" value="1"/>
</dbReference>
<dbReference type="OrthoDB" id="271595at2759"/>
<comment type="caution">
    <text evidence="5">The sequence shown here is derived from an EMBL/GenBank/DDBJ whole genome shotgun (WGS) entry which is preliminary data.</text>
</comment>
<feature type="domain" description="RRM" evidence="3">
    <location>
        <begin position="70"/>
        <end position="149"/>
    </location>
</feature>
<dbReference type="InterPro" id="IPR032857">
    <property type="entry name" value="ALKBH4"/>
</dbReference>
<dbReference type="InterPro" id="IPR000504">
    <property type="entry name" value="RRM_dom"/>
</dbReference>
<keyword evidence="6" id="KW-1185">Reference proteome</keyword>
<organism evidence="5 6">
    <name type="scientific">Coemansia brasiliensis</name>
    <dbReference type="NCBI Taxonomy" id="2650707"/>
    <lineage>
        <taxon>Eukaryota</taxon>
        <taxon>Fungi</taxon>
        <taxon>Fungi incertae sedis</taxon>
        <taxon>Zoopagomycota</taxon>
        <taxon>Kickxellomycotina</taxon>
        <taxon>Kickxellomycetes</taxon>
        <taxon>Kickxellales</taxon>
        <taxon>Kickxellaceae</taxon>
        <taxon>Coemansia</taxon>
    </lineage>
</organism>
<evidence type="ECO:0008006" key="7">
    <source>
        <dbReference type="Google" id="ProtNLM"/>
    </source>
</evidence>
<dbReference type="Gene3D" id="2.60.120.590">
    <property type="entry name" value="Alpha-ketoglutarate-dependent dioxygenase AlkB-like"/>
    <property type="match status" value="1"/>
</dbReference>
<dbReference type="SUPFAM" id="SSF54928">
    <property type="entry name" value="RNA-binding domain, RBD"/>
    <property type="match status" value="1"/>
</dbReference>
<dbReference type="InterPro" id="IPR035979">
    <property type="entry name" value="RBD_domain_sf"/>
</dbReference>
<evidence type="ECO:0000259" key="4">
    <source>
        <dbReference type="PROSITE" id="PS51471"/>
    </source>
</evidence>
<dbReference type="AlphaFoldDB" id="A0A9W8IBH9"/>
<dbReference type="PROSITE" id="PS51471">
    <property type="entry name" value="FE2OG_OXY"/>
    <property type="match status" value="1"/>
</dbReference>
<evidence type="ECO:0000313" key="6">
    <source>
        <dbReference type="Proteomes" id="UP001139887"/>
    </source>
</evidence>
<dbReference type="PROSITE" id="PS50102">
    <property type="entry name" value="RRM"/>
    <property type="match status" value="1"/>
</dbReference>
<dbReference type="GO" id="GO:0070988">
    <property type="term" value="P:demethylation"/>
    <property type="evidence" value="ECO:0007669"/>
    <property type="project" value="InterPro"/>
</dbReference>
<proteinExistence type="inferred from homology"/>
<evidence type="ECO:0000259" key="3">
    <source>
        <dbReference type="PROSITE" id="PS50102"/>
    </source>
</evidence>
<keyword evidence="2" id="KW-0694">RNA-binding</keyword>
<dbReference type="SUPFAM" id="SSF51197">
    <property type="entry name" value="Clavaminate synthase-like"/>
    <property type="match status" value="1"/>
</dbReference>
<dbReference type="EMBL" id="JANBUW010000002">
    <property type="protein sequence ID" value="KAJ2852508.1"/>
    <property type="molecule type" value="Genomic_DNA"/>
</dbReference>
<dbReference type="Pfam" id="PF00076">
    <property type="entry name" value="RRM_1"/>
    <property type="match status" value="1"/>
</dbReference>
<dbReference type="SMART" id="SM00360">
    <property type="entry name" value="RRM"/>
    <property type="match status" value="1"/>
</dbReference>
<sequence>MDGSSNELLELAACISDDDLPTRRTEKTTTRRERNQQYRIKKHREDAYTTLMRVENLQSLAQIFDKQPRKTICIVNLGFGAVGGATTEQLEAIFAKYTGFERVVMRHGKPYSFVRFRSGDEAQIAYTELHEKPCAELNDKVLFLEFLTHMQFAYLADRASNKIDTSEVLDESKGLYYIADFISEDEEKQIMQHIVDEESQSADKWFQVQERFVKHYGHAFDYHIKHIGDPSMAASLELPSWFHPFIKRIRERLPAYNAQPDQLTIQRYPPGSGIAFHSDSHTAFTDTVVILSMGTPVQMDFRKPAAGCPPTSIDLMPRSLVLMTGEARFGWEHAIRMRRSDLIDGRVRERCERWSITMRTTNRELRCSCPYSALCDTNDVLVRKLRQESG</sequence>
<dbReference type="GO" id="GO:0003723">
    <property type="term" value="F:RNA binding"/>
    <property type="evidence" value="ECO:0007669"/>
    <property type="project" value="UniProtKB-UniRule"/>
</dbReference>
<gene>
    <name evidence="5" type="ORF">IWW36_000136</name>
</gene>
<dbReference type="PANTHER" id="PTHR12463">
    <property type="entry name" value="OXYGENASE-RELATED"/>
    <property type="match status" value="1"/>
</dbReference>
<protein>
    <recommendedName>
        <fullName evidence="7">Fe2OG dioxygenase domain-containing protein</fullName>
    </recommendedName>
</protein>
<dbReference type="InterPro" id="IPR037151">
    <property type="entry name" value="AlkB-like_sf"/>
</dbReference>
<dbReference type="GO" id="GO:0016491">
    <property type="term" value="F:oxidoreductase activity"/>
    <property type="evidence" value="ECO:0007669"/>
    <property type="project" value="TreeGrafter"/>
</dbReference>
<dbReference type="Pfam" id="PF13532">
    <property type="entry name" value="2OG-FeII_Oxy_2"/>
    <property type="match status" value="1"/>
</dbReference>
<accession>A0A9W8IBH9</accession>
<dbReference type="GO" id="GO:0032451">
    <property type="term" value="F:demethylase activity"/>
    <property type="evidence" value="ECO:0007669"/>
    <property type="project" value="TreeGrafter"/>
</dbReference>
<reference evidence="5" key="1">
    <citation type="submission" date="2022-07" db="EMBL/GenBank/DDBJ databases">
        <title>Phylogenomic reconstructions and comparative analyses of Kickxellomycotina fungi.</title>
        <authorList>
            <person name="Reynolds N.K."/>
            <person name="Stajich J.E."/>
            <person name="Barry K."/>
            <person name="Grigoriev I.V."/>
            <person name="Crous P."/>
            <person name="Smith M.E."/>
        </authorList>
    </citation>
    <scope>NUCLEOTIDE SEQUENCE</scope>
    <source>
        <strain evidence="5">NRRL 1566</strain>
    </source>
</reference>